<organism evidence="13">
    <name type="scientific">Paraconexibacter sp. AEG42_29</name>
    <dbReference type="NCBI Taxonomy" id="2997339"/>
    <lineage>
        <taxon>Bacteria</taxon>
        <taxon>Bacillati</taxon>
        <taxon>Actinomycetota</taxon>
        <taxon>Thermoleophilia</taxon>
        <taxon>Solirubrobacterales</taxon>
        <taxon>Paraconexibacteraceae</taxon>
        <taxon>Paraconexibacter</taxon>
    </lineage>
</organism>
<comment type="catalytic activity">
    <reaction evidence="1 10">
        <text>Endohydrolysis of (1-&gt;4)-beta-D-xylosidic linkages in xylans.</text>
        <dbReference type="EC" id="3.2.1.8"/>
    </reaction>
</comment>
<keyword evidence="3" id="KW-0858">Xylan degradation</keyword>
<dbReference type="RefSeq" id="WP_354699373.1">
    <property type="nucleotide sequence ID" value="NZ_CP114014.1"/>
</dbReference>
<evidence type="ECO:0000256" key="2">
    <source>
        <dbReference type="ARBA" id="ARBA00007495"/>
    </source>
</evidence>
<feature type="signal peptide" evidence="11">
    <location>
        <begin position="1"/>
        <end position="32"/>
    </location>
</feature>
<dbReference type="EMBL" id="CP114014">
    <property type="protein sequence ID" value="XAY08190.1"/>
    <property type="molecule type" value="Genomic_DNA"/>
</dbReference>
<evidence type="ECO:0000313" key="13">
    <source>
        <dbReference type="EMBL" id="XAY08190.1"/>
    </source>
</evidence>
<dbReference type="SUPFAM" id="SSF51445">
    <property type="entry name" value="(Trans)glycosidases"/>
    <property type="match status" value="1"/>
</dbReference>
<accession>A0AAU7B2U6</accession>
<sequence length="489" mass="52896">MARSAVRERSRRGFWIALAATLTAAVLGPATAAPAAPVIPLGTAVWWACMSPDYSGPVQLRCPKTYDGRYPKALAEVDQPYGMIVPENEMKLPFLQPKLGEFDFRLADQMAAYAQARGMKVRGHTLVFGSDLPRWMTNRGDWTRALLSNALRKHIATVMHHFRDKFPGVIREWDVVNEAYDDNGQLTSNLLSRVIGSDYVELAFRYAREADPDALLYYNDYNSDQPNKRSAAVYALAKDFVARGVPLNGIGMQMHLGMAGPVPSAAERLTIMNRYADLGLRVAITELDIGIVPPFGAANVAQQQAGYEQIARDCANLPACSGMTVWGVGDALSWRGLVAAPLLLDSEYRPKSALPTIQALFASAPPRAPTVRAASGESLLATVPVLEAPRRITAATLARRGVLIKSRCPGTPPCTVSLTLSLGGVRLGARTVPVTSTAGHSTRVKLTAAAKRRVTALRRKGTVRLKARIGSGPFVTRSFALDVPVARVP</sequence>
<name>A0AAU7B2U6_9ACTN</name>
<evidence type="ECO:0000256" key="8">
    <source>
        <dbReference type="ARBA" id="ARBA00023326"/>
    </source>
</evidence>
<evidence type="ECO:0000256" key="10">
    <source>
        <dbReference type="RuleBase" id="RU361174"/>
    </source>
</evidence>
<dbReference type="PANTHER" id="PTHR31490">
    <property type="entry name" value="GLYCOSYL HYDROLASE"/>
    <property type="match status" value="1"/>
</dbReference>
<dbReference type="InterPro" id="IPR017853">
    <property type="entry name" value="GH"/>
</dbReference>
<evidence type="ECO:0000256" key="1">
    <source>
        <dbReference type="ARBA" id="ARBA00000681"/>
    </source>
</evidence>
<dbReference type="GO" id="GO:0031176">
    <property type="term" value="F:endo-1,4-beta-xylanase activity"/>
    <property type="evidence" value="ECO:0007669"/>
    <property type="project" value="UniProtKB-EC"/>
</dbReference>
<dbReference type="InterPro" id="IPR006311">
    <property type="entry name" value="TAT_signal"/>
</dbReference>
<dbReference type="AlphaFoldDB" id="A0AAU7B2U6"/>
<dbReference type="Gene3D" id="3.20.20.80">
    <property type="entry name" value="Glycosidases"/>
    <property type="match status" value="1"/>
</dbReference>
<dbReference type="PROSITE" id="PS00591">
    <property type="entry name" value="GH10_1"/>
    <property type="match status" value="1"/>
</dbReference>
<evidence type="ECO:0000256" key="11">
    <source>
        <dbReference type="SAM" id="SignalP"/>
    </source>
</evidence>
<evidence type="ECO:0000256" key="9">
    <source>
        <dbReference type="PROSITE-ProRule" id="PRU10061"/>
    </source>
</evidence>
<keyword evidence="7 10" id="KW-0326">Glycosidase</keyword>
<dbReference type="PROSITE" id="PS51318">
    <property type="entry name" value="TAT"/>
    <property type="match status" value="1"/>
</dbReference>
<evidence type="ECO:0000256" key="6">
    <source>
        <dbReference type="ARBA" id="ARBA00023277"/>
    </source>
</evidence>
<dbReference type="EC" id="3.2.1.8" evidence="10"/>
<protein>
    <recommendedName>
        <fullName evidence="10">Beta-xylanase</fullName>
        <ecNumber evidence="10">3.2.1.8</ecNumber>
    </recommendedName>
</protein>
<keyword evidence="4 11" id="KW-0732">Signal</keyword>
<feature type="domain" description="GH10" evidence="12">
    <location>
        <begin position="71"/>
        <end position="360"/>
    </location>
</feature>
<dbReference type="InterPro" id="IPR044846">
    <property type="entry name" value="GH10"/>
</dbReference>
<gene>
    <name evidence="13" type="ORF">DSM112329_05088</name>
</gene>
<dbReference type="PANTHER" id="PTHR31490:SF88">
    <property type="entry name" value="BETA-XYLANASE"/>
    <property type="match status" value="1"/>
</dbReference>
<dbReference type="GO" id="GO:0045493">
    <property type="term" value="P:xylan catabolic process"/>
    <property type="evidence" value="ECO:0007669"/>
    <property type="project" value="UniProtKB-KW"/>
</dbReference>
<keyword evidence="6 10" id="KW-0119">Carbohydrate metabolism</keyword>
<evidence type="ECO:0000256" key="5">
    <source>
        <dbReference type="ARBA" id="ARBA00022801"/>
    </source>
</evidence>
<feature type="chain" id="PRO_5043593652" description="Beta-xylanase" evidence="11">
    <location>
        <begin position="33"/>
        <end position="489"/>
    </location>
</feature>
<proteinExistence type="inferred from homology"/>
<dbReference type="InterPro" id="IPR001000">
    <property type="entry name" value="GH10_dom"/>
</dbReference>
<evidence type="ECO:0000256" key="7">
    <source>
        <dbReference type="ARBA" id="ARBA00023295"/>
    </source>
</evidence>
<keyword evidence="8 10" id="KW-0624">Polysaccharide degradation</keyword>
<evidence type="ECO:0000256" key="4">
    <source>
        <dbReference type="ARBA" id="ARBA00022729"/>
    </source>
</evidence>
<dbReference type="KEGG" id="parq:DSM112329_05088"/>
<feature type="active site" description="Nucleophile" evidence="9">
    <location>
        <position position="286"/>
    </location>
</feature>
<comment type="similarity">
    <text evidence="2 10">Belongs to the glycosyl hydrolase 10 (cellulase F) family.</text>
</comment>
<keyword evidence="5 10" id="KW-0378">Hydrolase</keyword>
<reference evidence="13" key="1">
    <citation type="submission" date="2022-12" db="EMBL/GenBank/DDBJ databases">
        <title>Paraconexibacter alkalitolerans sp. nov. and Baekduia alba sp. nov., isolated from soil and emended description of the genera Paraconexibacter (Chun et al., 2020) and Baekduia (An et al., 2020).</title>
        <authorList>
            <person name="Vieira S."/>
            <person name="Huber K.J."/>
            <person name="Geppert A."/>
            <person name="Wolf J."/>
            <person name="Neumann-Schaal M."/>
            <person name="Muesken M."/>
            <person name="Overmann J."/>
        </authorList>
    </citation>
    <scope>NUCLEOTIDE SEQUENCE</scope>
    <source>
        <strain evidence="13">AEG42_29</strain>
    </source>
</reference>
<dbReference type="PRINTS" id="PR00134">
    <property type="entry name" value="GLHYDRLASE10"/>
</dbReference>
<dbReference type="SMART" id="SM00633">
    <property type="entry name" value="Glyco_10"/>
    <property type="match status" value="1"/>
</dbReference>
<dbReference type="InterPro" id="IPR031158">
    <property type="entry name" value="GH10_AS"/>
</dbReference>
<dbReference type="Pfam" id="PF00331">
    <property type="entry name" value="Glyco_hydro_10"/>
    <property type="match status" value="1"/>
</dbReference>
<evidence type="ECO:0000259" key="12">
    <source>
        <dbReference type="PROSITE" id="PS51760"/>
    </source>
</evidence>
<evidence type="ECO:0000256" key="3">
    <source>
        <dbReference type="ARBA" id="ARBA00022651"/>
    </source>
</evidence>
<dbReference type="PROSITE" id="PS51760">
    <property type="entry name" value="GH10_2"/>
    <property type="match status" value="1"/>
</dbReference>